<evidence type="ECO:0000256" key="9">
    <source>
        <dbReference type="RuleBase" id="RU369079"/>
    </source>
</evidence>
<evidence type="ECO:0000256" key="5">
    <source>
        <dbReference type="ARBA" id="ARBA00022692"/>
    </source>
</evidence>
<feature type="transmembrane region" description="Helical" evidence="9">
    <location>
        <begin position="88"/>
        <end position="111"/>
    </location>
</feature>
<comment type="subcellular location">
    <subcellularLocation>
        <location evidence="1 9">Cell inner membrane</location>
        <topology evidence="1 9">Multi-pass membrane protein</topology>
    </subcellularLocation>
</comment>
<evidence type="ECO:0000256" key="6">
    <source>
        <dbReference type="ARBA" id="ARBA00022989"/>
    </source>
</evidence>
<comment type="subunit">
    <text evidence="9">The complex comprises the extracytoplasmic solute receptor protein and the two transmembrane proteins.</text>
</comment>
<comment type="caution">
    <text evidence="11">The sequence shown here is derived from an EMBL/GenBank/DDBJ whole genome shotgun (WGS) entry which is preliminary data.</text>
</comment>
<feature type="transmembrane region" description="Helical" evidence="9">
    <location>
        <begin position="131"/>
        <end position="149"/>
    </location>
</feature>
<dbReference type="eggNOG" id="COG4665">
    <property type="taxonomic scope" value="Bacteria"/>
</dbReference>
<dbReference type="AlphaFoldDB" id="A0A0B0HBK0"/>
<dbReference type="Proteomes" id="UP000030856">
    <property type="component" value="Unassembled WGS sequence"/>
</dbReference>
<keyword evidence="2 9" id="KW-0813">Transport</keyword>
<gene>
    <name evidence="11" type="primary">dctQ4</name>
    <name evidence="11" type="ORF">JV46_14080</name>
</gene>
<comment type="function">
    <text evidence="9">Part of the tripartite ATP-independent periplasmic (TRAP) transport system.</text>
</comment>
<dbReference type="PANTHER" id="PTHR35011">
    <property type="entry name" value="2,3-DIKETO-L-GULONATE TRAP TRANSPORTER SMALL PERMEASE PROTEIN YIAM"/>
    <property type="match status" value="1"/>
</dbReference>
<evidence type="ECO:0000256" key="3">
    <source>
        <dbReference type="ARBA" id="ARBA00022475"/>
    </source>
</evidence>
<protein>
    <recommendedName>
        <fullName evidence="9">TRAP transporter small permease protein</fullName>
    </recommendedName>
</protein>
<feature type="domain" description="Tripartite ATP-independent periplasmic transporters DctQ component" evidence="10">
    <location>
        <begin position="27"/>
        <end position="159"/>
    </location>
</feature>
<evidence type="ECO:0000313" key="11">
    <source>
        <dbReference type="EMBL" id="KHF26042.1"/>
    </source>
</evidence>
<proteinExistence type="inferred from homology"/>
<dbReference type="EMBL" id="JRAA01000001">
    <property type="protein sequence ID" value="KHF26042.1"/>
    <property type="molecule type" value="Genomic_DNA"/>
</dbReference>
<evidence type="ECO:0000313" key="12">
    <source>
        <dbReference type="Proteomes" id="UP000030856"/>
    </source>
</evidence>
<feature type="transmembrane region" description="Helical" evidence="9">
    <location>
        <begin position="21"/>
        <end position="40"/>
    </location>
</feature>
<dbReference type="GO" id="GO:0022857">
    <property type="term" value="F:transmembrane transporter activity"/>
    <property type="evidence" value="ECO:0007669"/>
    <property type="project" value="UniProtKB-UniRule"/>
</dbReference>
<sequence>MKAFLYFIDSLSAWVGKAFGWCIMVLTFATVYEVFMRYVLNAPTAWAFDMSVQMYGALFMMAGAYTLSRNGHVRGDVIHRLLPIKWQAGIDLVLYILFLLPGVFALIWYGYDFAADSWRYKEVSWSSPARVQIYFFKTLIPVAGFFILLQGIAEATRCVACLRTGVWPERLHDVEETETMAIIAQKDLEDNEEPMATLIRDSGSKGEEK</sequence>
<accession>A0A0B0HBK0</accession>
<evidence type="ECO:0000256" key="1">
    <source>
        <dbReference type="ARBA" id="ARBA00004429"/>
    </source>
</evidence>
<dbReference type="InterPro" id="IPR007387">
    <property type="entry name" value="TRAP_DctQ"/>
</dbReference>
<keyword evidence="6 9" id="KW-1133">Transmembrane helix</keyword>
<dbReference type="PANTHER" id="PTHR35011:SF4">
    <property type="entry name" value="SLL1102 PROTEIN"/>
    <property type="match status" value="1"/>
</dbReference>
<keyword evidence="12" id="KW-1185">Reference proteome</keyword>
<dbReference type="InterPro" id="IPR055348">
    <property type="entry name" value="DctQ"/>
</dbReference>
<evidence type="ECO:0000256" key="7">
    <source>
        <dbReference type="ARBA" id="ARBA00023136"/>
    </source>
</evidence>
<feature type="transmembrane region" description="Helical" evidence="9">
    <location>
        <begin position="46"/>
        <end position="67"/>
    </location>
</feature>
<dbReference type="Pfam" id="PF04290">
    <property type="entry name" value="DctQ"/>
    <property type="match status" value="1"/>
</dbReference>
<dbReference type="GO" id="GO:0005886">
    <property type="term" value="C:plasma membrane"/>
    <property type="evidence" value="ECO:0007669"/>
    <property type="project" value="UniProtKB-SubCell"/>
</dbReference>
<keyword evidence="3" id="KW-1003">Cell membrane</keyword>
<evidence type="ECO:0000259" key="10">
    <source>
        <dbReference type="Pfam" id="PF04290"/>
    </source>
</evidence>
<comment type="similarity">
    <text evidence="8 9">Belongs to the TRAP transporter small permease family.</text>
</comment>
<reference evidence="11 12" key="1">
    <citation type="journal article" date="2014" name="BMC Genomics">
        <title>The genome of the intracellular bacterium of the coastal bivalve, Solemya velum: a blueprint for thriving in and out of symbiosis.</title>
        <authorList>
            <person name="Dmytrenko O."/>
            <person name="Russell S.L."/>
            <person name="Loo W.T."/>
            <person name="Fontanez K.M."/>
            <person name="Liao L."/>
            <person name="Roeselers G."/>
            <person name="Sharma R."/>
            <person name="Stewart F.J."/>
            <person name="Newton I.L."/>
            <person name="Woyke T."/>
            <person name="Wu D."/>
            <person name="Lang J.M."/>
            <person name="Eisen J.A."/>
            <person name="Cavanaugh C.M."/>
        </authorList>
    </citation>
    <scope>NUCLEOTIDE SEQUENCE [LARGE SCALE GENOMIC DNA]</scope>
    <source>
        <strain evidence="11 12">WH</strain>
    </source>
</reference>
<keyword evidence="5 9" id="KW-0812">Transmembrane</keyword>
<keyword evidence="7 9" id="KW-0472">Membrane</keyword>
<name>A0A0B0HBK0_SOVGS</name>
<evidence type="ECO:0000256" key="4">
    <source>
        <dbReference type="ARBA" id="ARBA00022519"/>
    </source>
</evidence>
<dbReference type="RefSeq" id="WP_052131986.1">
    <property type="nucleotide sequence ID" value="NZ_JRAA01000001.1"/>
</dbReference>
<evidence type="ECO:0000256" key="8">
    <source>
        <dbReference type="ARBA" id="ARBA00038436"/>
    </source>
</evidence>
<dbReference type="OrthoDB" id="8559033at2"/>
<dbReference type="STRING" id="2340.JV46_14080"/>
<dbReference type="PATRIC" id="fig|2340.3.peg.554"/>
<organism evidence="11 12">
    <name type="scientific">Solemya velum gill symbiont</name>
    <dbReference type="NCBI Taxonomy" id="2340"/>
    <lineage>
        <taxon>Bacteria</taxon>
        <taxon>Pseudomonadati</taxon>
        <taxon>Pseudomonadota</taxon>
        <taxon>Gammaproteobacteria</taxon>
        <taxon>sulfur-oxidizing symbionts</taxon>
    </lineage>
</organism>
<evidence type="ECO:0000256" key="2">
    <source>
        <dbReference type="ARBA" id="ARBA00022448"/>
    </source>
</evidence>
<keyword evidence="4 9" id="KW-0997">Cell inner membrane</keyword>